<reference evidence="3" key="1">
    <citation type="submission" date="2015-08" db="EMBL/GenBank/DDBJ databases">
        <authorList>
            <person name="Babu N.S."/>
            <person name="Beckwith C.J."/>
            <person name="Beseler K.G."/>
            <person name="Brison A."/>
            <person name="Carone J.V."/>
            <person name="Caskin T.P."/>
            <person name="Diamond M."/>
            <person name="Durham M.E."/>
            <person name="Foxe J.M."/>
            <person name="Go M."/>
            <person name="Henderson B.A."/>
            <person name="Jones I.B."/>
            <person name="McGettigan J.A."/>
            <person name="Micheletti S.J."/>
            <person name="Nasrallah M.E."/>
            <person name="Ortiz D."/>
            <person name="Piller C.R."/>
            <person name="Privatt S.R."/>
            <person name="Schneider S.L."/>
            <person name="Sharp S."/>
            <person name="Smith T.C."/>
            <person name="Stanton J.D."/>
            <person name="Ullery H.E."/>
            <person name="Wilson R.J."/>
            <person name="Serrano M.G."/>
            <person name="Buck G."/>
            <person name="Lee V."/>
            <person name="Wang Y."/>
            <person name="Carvalho R."/>
            <person name="Voegtly L."/>
            <person name="Shi R."/>
            <person name="Duckworth R."/>
            <person name="Johnson A."/>
            <person name="Loviza R."/>
            <person name="Walstead R."/>
            <person name="Shah Z."/>
            <person name="Kiflezghi M."/>
            <person name="Wade K."/>
            <person name="Ball S.L."/>
            <person name="Bradley K.W."/>
            <person name="Asai D.J."/>
            <person name="Bowman C.A."/>
            <person name="Russell D.A."/>
            <person name="Pope W.H."/>
            <person name="Jacobs-Sera D."/>
            <person name="Hendrix R.W."/>
            <person name="Hatfull G.F."/>
        </authorList>
    </citation>
    <scope>NUCLEOTIDE SEQUENCE</scope>
</reference>
<dbReference type="Gene3D" id="6.20.20.10">
    <property type="match status" value="1"/>
</dbReference>
<evidence type="ECO:0000256" key="1">
    <source>
        <dbReference type="SAM" id="MobiDB-lite"/>
    </source>
</evidence>
<name>A0A1D1ZVP0_AUXPR</name>
<feature type="transmembrane region" description="Helical" evidence="2">
    <location>
        <begin position="99"/>
        <end position="120"/>
    </location>
</feature>
<feature type="compositionally biased region" description="Low complexity" evidence="1">
    <location>
        <begin position="128"/>
        <end position="139"/>
    </location>
</feature>
<proteinExistence type="predicted"/>
<feature type="region of interest" description="Disordered" evidence="1">
    <location>
        <begin position="28"/>
        <end position="51"/>
    </location>
</feature>
<evidence type="ECO:0000256" key="2">
    <source>
        <dbReference type="SAM" id="Phobius"/>
    </source>
</evidence>
<sequence>MPLTTAGIRPSSAPCHVVAARASASLRHAKRQGGITRPLNHSGDARRSPRGPAVVCAAVPRLMPGLVIKAMQRVLNRALSKILPAALMVRLVQKSVIGLASRAALGFLLVYSLALTVYTASQRQQQQRQQQQQQQQEAAAQEEEAPPKVLAAQGRAAAPPPPSPTLPKNAVQQQGVAAEKGEAARAPAALASLKPGQSPCPICKGAGQVRWEAKWAHDIPCPKCLGKGHVKKGSTKPSKP</sequence>
<dbReference type="AlphaFoldDB" id="A0A1D1ZVP0"/>
<dbReference type="EMBL" id="GDKF01007701">
    <property type="protein sequence ID" value="JAT70921.1"/>
    <property type="molecule type" value="Transcribed_RNA"/>
</dbReference>
<keyword evidence="2" id="KW-1133">Transmembrane helix</keyword>
<accession>A0A1D1ZVP0</accession>
<keyword evidence="2" id="KW-0812">Transmembrane</keyword>
<organism evidence="3">
    <name type="scientific">Auxenochlorella protothecoides</name>
    <name type="common">Green microalga</name>
    <name type="synonym">Chlorella protothecoides</name>
    <dbReference type="NCBI Taxonomy" id="3075"/>
    <lineage>
        <taxon>Eukaryota</taxon>
        <taxon>Viridiplantae</taxon>
        <taxon>Chlorophyta</taxon>
        <taxon>core chlorophytes</taxon>
        <taxon>Trebouxiophyceae</taxon>
        <taxon>Chlorellales</taxon>
        <taxon>Chlorellaceae</taxon>
        <taxon>Auxenochlorella</taxon>
    </lineage>
</organism>
<keyword evidence="2" id="KW-0472">Membrane</keyword>
<protein>
    <submittedName>
        <fullName evidence="3">Uncharacterized protein</fullName>
    </submittedName>
</protein>
<evidence type="ECO:0000313" key="3">
    <source>
        <dbReference type="EMBL" id="JAT70921.1"/>
    </source>
</evidence>
<gene>
    <name evidence="3" type="ORF">g.393</name>
</gene>
<feature type="region of interest" description="Disordered" evidence="1">
    <location>
        <begin position="128"/>
        <end position="183"/>
    </location>
</feature>